<keyword evidence="1" id="KW-0732">Signal</keyword>
<evidence type="ECO:0000313" key="2">
    <source>
        <dbReference type="EMBL" id="TPG36429.1"/>
    </source>
</evidence>
<keyword evidence="3" id="KW-1185">Reference proteome</keyword>
<name>A0A502EH95_9MYCO</name>
<proteinExistence type="predicted"/>
<sequence>MTVLPVTIAVAMAGLNLAVAQATPDPTTQASCAYTLASPTVVKVSGTDMVTATLTPGPCTGRISPNSITVCVEMQGGSRPQCATHPYFDPVRAYFAPYRPGATYQSTGRGCGSVFPTADESCVSLGPYAATL</sequence>
<organism evidence="2 3">
    <name type="scientific">Mycolicibacterium hodleri</name>
    <dbReference type="NCBI Taxonomy" id="49897"/>
    <lineage>
        <taxon>Bacteria</taxon>
        <taxon>Bacillati</taxon>
        <taxon>Actinomycetota</taxon>
        <taxon>Actinomycetes</taxon>
        <taxon>Mycobacteriales</taxon>
        <taxon>Mycobacteriaceae</taxon>
        <taxon>Mycolicibacterium</taxon>
    </lineage>
</organism>
<gene>
    <name evidence="2" type="ORF">EAH80_00100</name>
</gene>
<feature type="chain" id="PRO_5021346239" description="Secreted protein" evidence="1">
    <location>
        <begin position="23"/>
        <end position="132"/>
    </location>
</feature>
<accession>A0A502EH95</accession>
<comment type="caution">
    <text evidence="2">The sequence shown here is derived from an EMBL/GenBank/DDBJ whole genome shotgun (WGS) entry which is preliminary data.</text>
</comment>
<reference evidence="2 3" key="1">
    <citation type="journal article" date="2019" name="Environ. Microbiol.">
        <title>Species interactions and distinct microbial communities in high Arctic permafrost affected cryosols are associated with the CH4 and CO2 gas fluxes.</title>
        <authorList>
            <person name="Altshuler I."/>
            <person name="Hamel J."/>
            <person name="Turney S."/>
            <person name="Magnuson E."/>
            <person name="Levesque R."/>
            <person name="Greer C."/>
            <person name="Whyte L.G."/>
        </authorList>
    </citation>
    <scope>NUCLEOTIDE SEQUENCE [LARGE SCALE GENOMIC DNA]</scope>
    <source>
        <strain evidence="2 3">S5.20</strain>
    </source>
</reference>
<evidence type="ECO:0008006" key="4">
    <source>
        <dbReference type="Google" id="ProtNLM"/>
    </source>
</evidence>
<dbReference type="AlphaFoldDB" id="A0A502EH95"/>
<evidence type="ECO:0000313" key="3">
    <source>
        <dbReference type="Proteomes" id="UP000320095"/>
    </source>
</evidence>
<feature type="signal peptide" evidence="1">
    <location>
        <begin position="1"/>
        <end position="22"/>
    </location>
</feature>
<dbReference type="EMBL" id="RCZG01000001">
    <property type="protein sequence ID" value="TPG36429.1"/>
    <property type="molecule type" value="Genomic_DNA"/>
</dbReference>
<protein>
    <recommendedName>
        <fullName evidence="4">Secreted protein</fullName>
    </recommendedName>
</protein>
<evidence type="ECO:0000256" key="1">
    <source>
        <dbReference type="SAM" id="SignalP"/>
    </source>
</evidence>
<dbReference type="Proteomes" id="UP000320095">
    <property type="component" value="Unassembled WGS sequence"/>
</dbReference>